<keyword evidence="5" id="KW-0732">Signal</keyword>
<evidence type="ECO:0000256" key="2">
    <source>
        <dbReference type="ARBA" id="ARBA00004442"/>
    </source>
</evidence>
<dbReference type="STRING" id="877455.Metbo_0932"/>
<dbReference type="eggNOG" id="arCOG02555">
    <property type="taxonomic scope" value="Archaea"/>
</dbReference>
<dbReference type="HOGENOM" id="CLU_013416_0_0_2"/>
<dbReference type="Proteomes" id="UP000007490">
    <property type="component" value="Chromosome"/>
</dbReference>
<name>F0TC28_METLA</name>
<evidence type="ECO:0000256" key="5">
    <source>
        <dbReference type="ARBA" id="ARBA00022729"/>
    </source>
</evidence>
<dbReference type="RefSeq" id="WP_013644530.1">
    <property type="nucleotide sequence ID" value="NC_015216.1"/>
</dbReference>
<dbReference type="GO" id="GO:0005576">
    <property type="term" value="C:extracellular region"/>
    <property type="evidence" value="ECO:0007669"/>
    <property type="project" value="UniProtKB-SubCell"/>
</dbReference>
<evidence type="ECO:0000256" key="6">
    <source>
        <dbReference type="ARBA" id="ARBA00023136"/>
    </source>
</evidence>
<feature type="domain" description="SbsA Ig-like" evidence="8">
    <location>
        <begin position="490"/>
        <end position="591"/>
    </location>
</feature>
<gene>
    <name evidence="9" type="ordered locus">Metbo_0932</name>
</gene>
<reference evidence="10" key="1">
    <citation type="submission" date="2011-02" db="EMBL/GenBank/DDBJ databases">
        <title>Complete sequence of Methanobacterium sp. AL-21.</title>
        <authorList>
            <consortium name="US DOE Joint Genome Institute"/>
            <person name="Lucas S."/>
            <person name="Copeland A."/>
            <person name="Lapidus A."/>
            <person name="Cheng J.-F."/>
            <person name="Goodwin L."/>
            <person name="Pitluck S."/>
            <person name="Chertkov O."/>
            <person name="Detter J.C."/>
            <person name="Han C."/>
            <person name="Tapia R."/>
            <person name="Land M."/>
            <person name="Hauser L."/>
            <person name="Kyrpides N."/>
            <person name="Ivanova N."/>
            <person name="Mikhailova N."/>
            <person name="Pagani I."/>
            <person name="Cadillo-Quiroz H."/>
            <person name="Imachi H."/>
            <person name="Zinder S."/>
            <person name="Liu W."/>
            <person name="Woyke T."/>
        </authorList>
    </citation>
    <scope>NUCLEOTIDE SEQUENCE [LARGE SCALE GENOMIC DNA]</scope>
    <source>
        <strain evidence="10">AL-21</strain>
    </source>
</reference>
<evidence type="ECO:0000256" key="4">
    <source>
        <dbReference type="ARBA" id="ARBA00022525"/>
    </source>
</evidence>
<evidence type="ECO:0000256" key="3">
    <source>
        <dbReference type="ARBA" id="ARBA00004613"/>
    </source>
</evidence>
<keyword evidence="10" id="KW-1185">Reference proteome</keyword>
<dbReference type="SUPFAM" id="SSF49373">
    <property type="entry name" value="Invasin/intimin cell-adhesion fragments"/>
    <property type="match status" value="1"/>
</dbReference>
<evidence type="ECO:0000313" key="9">
    <source>
        <dbReference type="EMBL" id="ADZ09179.1"/>
    </source>
</evidence>
<dbReference type="Pfam" id="PF13205">
    <property type="entry name" value="Big_5"/>
    <property type="match status" value="2"/>
</dbReference>
<feature type="domain" description="SbsA Ig-like" evidence="8">
    <location>
        <begin position="388"/>
        <end position="489"/>
    </location>
</feature>
<dbReference type="InterPro" id="IPR008964">
    <property type="entry name" value="Invasin/intimin_cell_adhesion"/>
</dbReference>
<dbReference type="InterPro" id="IPR003368">
    <property type="entry name" value="POMP_repeat"/>
</dbReference>
<organism evidence="9 10">
    <name type="scientific">Methanobacterium lacus (strain AL-21)</name>
    <dbReference type="NCBI Taxonomy" id="877455"/>
    <lineage>
        <taxon>Archaea</taxon>
        <taxon>Methanobacteriati</taxon>
        <taxon>Methanobacteriota</taxon>
        <taxon>Methanomada group</taxon>
        <taxon>Methanobacteria</taxon>
        <taxon>Methanobacteriales</taxon>
        <taxon>Methanobacteriaceae</taxon>
        <taxon>Methanobacterium</taxon>
    </lineage>
</organism>
<dbReference type="InterPro" id="IPR032812">
    <property type="entry name" value="SbsA_Ig"/>
</dbReference>
<dbReference type="SUPFAM" id="SSF51126">
    <property type="entry name" value="Pectin lyase-like"/>
    <property type="match status" value="1"/>
</dbReference>
<keyword evidence="4" id="KW-0964">Secreted</keyword>
<dbReference type="InterPro" id="IPR013783">
    <property type="entry name" value="Ig-like_fold"/>
</dbReference>
<dbReference type="InterPro" id="IPR011050">
    <property type="entry name" value="Pectin_lyase_fold/virulence"/>
</dbReference>
<sequence length="592" mass="62670" precursor="true">MNVNLDSNYKFMIPILLVCLSFAFAMGVNTASAVNPDQMYVSNTGSDSWSGHSPVWNGTDGPKQTIKNATNAVNNGGTIHISDGVYNENNIAVYSKDVNYIGQSKTKTIVNGNKISRIFSVGAQGVTYNYFFANMSFINGNSTAGGALWNYGATTIDNCIFKNNIALYSGGAIYSQGTGSAPASLTITNTSFINNTCNMGGAILNALSTVSVSNSEFVNNTGTTSVLYNNYGTISYFQFNRMIGTGTLIHSDSGGDLSLNWWGSNNDPSSMAVGVTVVPWLVLSVFANPTSIAQGATSTITADLLYDSGILTDPNNPDFYYHDPIYGHVMDGIPVLFSSTLGTVNPITATLLNGAATTTFTGNTVGTGTINATVDAQTVSKNVSITQNSPPVLTGTDPKNNSVNIPLNKIVKFTFNKNIKLATNPWIEFKTSKGAIVNFTSSVSGNVLILTSNSLLLSGTKYSVIIHSGSVMDMSNKGTTTPISIVFTTDTAPTVTSVSPANNGVNIPTNKVFKYTFDKSIKLATNPWIEFKTTSGTSINFNASVTGNVLNITPTSLLKNKTKYTIILHSNSVTSLGGAGLANPYQNFFTTA</sequence>
<accession>F0TC28</accession>
<evidence type="ECO:0000313" key="10">
    <source>
        <dbReference type="Proteomes" id="UP000007490"/>
    </source>
</evidence>
<evidence type="ECO:0000256" key="7">
    <source>
        <dbReference type="ARBA" id="ARBA00023237"/>
    </source>
</evidence>
<dbReference type="KEGG" id="mel:Metbo_0932"/>
<protein>
    <submittedName>
        <fullName evidence="9">Polymorphic outer membrane protein</fullName>
    </submittedName>
</protein>
<keyword evidence="6" id="KW-0472">Membrane</keyword>
<dbReference type="OrthoDB" id="70713at2157"/>
<keyword evidence="7" id="KW-0998">Cell outer membrane</keyword>
<comment type="subcellular location">
    <subcellularLocation>
        <location evidence="1">Cell envelope</location>
    </subcellularLocation>
    <subcellularLocation>
        <location evidence="2">Cell outer membrane</location>
    </subcellularLocation>
    <subcellularLocation>
        <location evidence="3">Secreted</location>
    </subcellularLocation>
</comment>
<dbReference type="AlphaFoldDB" id="F0TC28"/>
<dbReference type="EMBL" id="CP002551">
    <property type="protein sequence ID" value="ADZ09179.1"/>
    <property type="molecule type" value="Genomic_DNA"/>
</dbReference>
<evidence type="ECO:0000259" key="8">
    <source>
        <dbReference type="Pfam" id="PF13205"/>
    </source>
</evidence>
<dbReference type="GeneID" id="10277381"/>
<dbReference type="Gene3D" id="2.60.40.10">
    <property type="entry name" value="Immunoglobulins"/>
    <property type="match status" value="1"/>
</dbReference>
<reference evidence="9 10" key="2">
    <citation type="journal article" date="2014" name="Int. J. Syst. Evol. Microbiol.">
        <title>Methanobacterium paludis sp. nov. and a novel strain of Methanobacterium lacus isolated from northern peatlands.</title>
        <authorList>
            <person name="Cadillo-Quiroz H."/>
            <person name="Brauer S.L."/>
            <person name="Goodson N."/>
            <person name="Yavitt J.B."/>
            <person name="Zinder S.H."/>
        </authorList>
    </citation>
    <scope>NUCLEOTIDE SEQUENCE [LARGE SCALE GENOMIC DNA]</scope>
    <source>
        <strain evidence="9 10">AL-21</strain>
    </source>
</reference>
<proteinExistence type="predicted"/>
<evidence type="ECO:0000256" key="1">
    <source>
        <dbReference type="ARBA" id="ARBA00004196"/>
    </source>
</evidence>
<dbReference type="NCBIfam" id="TIGR01376">
    <property type="entry name" value="POMP_repeat"/>
    <property type="match status" value="1"/>
</dbReference>